<evidence type="ECO:0000313" key="1">
    <source>
        <dbReference type="EMBL" id="KRH18842.1"/>
    </source>
</evidence>
<reference evidence="1" key="3">
    <citation type="submission" date="2018-07" db="EMBL/GenBank/DDBJ databases">
        <title>WGS assembly of Glycine max.</title>
        <authorList>
            <person name="Schmutz J."/>
            <person name="Cannon S."/>
            <person name="Schlueter J."/>
            <person name="Ma J."/>
            <person name="Mitros T."/>
            <person name="Nelson W."/>
            <person name="Hyten D."/>
            <person name="Song Q."/>
            <person name="Thelen J."/>
            <person name="Cheng J."/>
            <person name="Xu D."/>
            <person name="Hellsten U."/>
            <person name="May G."/>
            <person name="Yu Y."/>
            <person name="Sakurai T."/>
            <person name="Umezawa T."/>
            <person name="Bhattacharyya M."/>
            <person name="Sandhu D."/>
            <person name="Valliyodan B."/>
            <person name="Lindquist E."/>
            <person name="Peto M."/>
            <person name="Grant D."/>
            <person name="Shu S."/>
            <person name="Goodstein D."/>
            <person name="Barry K."/>
            <person name="Futrell-Griggs M."/>
            <person name="Abernathy B."/>
            <person name="Du J."/>
            <person name="Tian Z."/>
            <person name="Zhu L."/>
            <person name="Gill N."/>
            <person name="Joshi T."/>
            <person name="Libault M."/>
            <person name="Sethuraman A."/>
            <person name="Zhang X."/>
            <person name="Shinozaki K."/>
            <person name="Nguyen H."/>
            <person name="Wing R."/>
            <person name="Cregan P."/>
            <person name="Specht J."/>
            <person name="Grimwood J."/>
            <person name="Rokhsar D."/>
            <person name="Stacey G."/>
            <person name="Shoemaker R."/>
            <person name="Jackson S."/>
        </authorList>
    </citation>
    <scope>NUCLEOTIDE SEQUENCE</scope>
    <source>
        <tissue evidence="1">Callus</tissue>
    </source>
</reference>
<name>A0A0R0GK71_SOYBN</name>
<keyword evidence="3" id="KW-1185">Reference proteome</keyword>
<accession>A0A0R0GK71</accession>
<reference evidence="1 2" key="1">
    <citation type="journal article" date="2010" name="Nature">
        <title>Genome sequence of the palaeopolyploid soybean.</title>
        <authorList>
            <person name="Schmutz J."/>
            <person name="Cannon S.B."/>
            <person name="Schlueter J."/>
            <person name="Ma J."/>
            <person name="Mitros T."/>
            <person name="Nelson W."/>
            <person name="Hyten D.L."/>
            <person name="Song Q."/>
            <person name="Thelen J.J."/>
            <person name="Cheng J."/>
            <person name="Xu D."/>
            <person name="Hellsten U."/>
            <person name="May G.D."/>
            <person name="Yu Y."/>
            <person name="Sakurai T."/>
            <person name="Umezawa T."/>
            <person name="Bhattacharyya M.K."/>
            <person name="Sandhu D."/>
            <person name="Valliyodan B."/>
            <person name="Lindquist E."/>
            <person name="Peto M."/>
            <person name="Grant D."/>
            <person name="Shu S."/>
            <person name="Goodstein D."/>
            <person name="Barry K."/>
            <person name="Futrell-Griggs M."/>
            <person name="Abernathy B."/>
            <person name="Du J."/>
            <person name="Tian Z."/>
            <person name="Zhu L."/>
            <person name="Gill N."/>
            <person name="Joshi T."/>
            <person name="Libault M."/>
            <person name="Sethuraman A."/>
            <person name="Zhang X.-C."/>
            <person name="Shinozaki K."/>
            <person name="Nguyen H.T."/>
            <person name="Wing R.A."/>
            <person name="Cregan P."/>
            <person name="Specht J."/>
            <person name="Grimwood J."/>
            <person name="Rokhsar D."/>
            <person name="Stacey G."/>
            <person name="Shoemaker R.C."/>
            <person name="Jackson S.A."/>
        </authorList>
    </citation>
    <scope>NUCLEOTIDE SEQUENCE</scope>
    <source>
        <strain evidence="2">cv. Williams 82</strain>
        <tissue evidence="1">Callus</tissue>
    </source>
</reference>
<dbReference type="EnsemblPlants" id="KRH18842">
    <property type="protein sequence ID" value="KRH18842"/>
    <property type="gene ID" value="GLYMA_13G085500"/>
</dbReference>
<dbReference type="InParanoid" id="A0A0R0GK71"/>
<sequence length="76" mass="8820">MMQAGFPNDLMVWNAFPKQRVFGSKPAEREKINDATDFMIYPGNPTTISPTSYPQCDWDYMSPYKSYDQMILQVKS</sequence>
<evidence type="ECO:0000313" key="3">
    <source>
        <dbReference type="Proteomes" id="UP000008827"/>
    </source>
</evidence>
<protein>
    <submittedName>
        <fullName evidence="1 2">Uncharacterized protein</fullName>
    </submittedName>
</protein>
<dbReference type="Gramene" id="KRH18842">
    <property type="protein sequence ID" value="KRH18842"/>
    <property type="gene ID" value="GLYMA_13G085500"/>
</dbReference>
<reference evidence="2" key="2">
    <citation type="submission" date="2018-02" db="UniProtKB">
        <authorList>
            <consortium name="EnsemblPlants"/>
        </authorList>
    </citation>
    <scope>IDENTIFICATION</scope>
    <source>
        <strain evidence="2">Williams 82</strain>
    </source>
</reference>
<dbReference type="AlphaFoldDB" id="A0A0R0GK71"/>
<organism evidence="1">
    <name type="scientific">Glycine max</name>
    <name type="common">Soybean</name>
    <name type="synonym">Glycine hispida</name>
    <dbReference type="NCBI Taxonomy" id="3847"/>
    <lineage>
        <taxon>Eukaryota</taxon>
        <taxon>Viridiplantae</taxon>
        <taxon>Streptophyta</taxon>
        <taxon>Embryophyta</taxon>
        <taxon>Tracheophyta</taxon>
        <taxon>Spermatophyta</taxon>
        <taxon>Magnoliopsida</taxon>
        <taxon>eudicotyledons</taxon>
        <taxon>Gunneridae</taxon>
        <taxon>Pentapetalae</taxon>
        <taxon>rosids</taxon>
        <taxon>fabids</taxon>
        <taxon>Fabales</taxon>
        <taxon>Fabaceae</taxon>
        <taxon>Papilionoideae</taxon>
        <taxon>50 kb inversion clade</taxon>
        <taxon>NPAAA clade</taxon>
        <taxon>indigoferoid/millettioid clade</taxon>
        <taxon>Phaseoleae</taxon>
        <taxon>Glycine</taxon>
        <taxon>Glycine subgen. Soja</taxon>
    </lineage>
</organism>
<gene>
    <name evidence="1" type="ORF">GLYMA_13G085500</name>
</gene>
<proteinExistence type="predicted"/>
<dbReference type="EMBL" id="CM000846">
    <property type="protein sequence ID" value="KRH18842.1"/>
    <property type="molecule type" value="Genomic_DNA"/>
</dbReference>
<evidence type="ECO:0000313" key="2">
    <source>
        <dbReference type="EnsemblPlants" id="KRH18842"/>
    </source>
</evidence>
<dbReference type="Proteomes" id="UP000008827">
    <property type="component" value="Chromosome 13"/>
</dbReference>